<evidence type="ECO:0000256" key="1">
    <source>
        <dbReference type="SAM" id="MobiDB-lite"/>
    </source>
</evidence>
<protein>
    <submittedName>
        <fullName evidence="2">Uncharacterized protein</fullName>
    </submittedName>
</protein>
<sequence length="76" mass="8106">MFNNHPATSLGSRDKLLPHLSAMRPPAMAPMSIPAKTTLLMRPCSAPDTAHFASTAGPTKESSMISNAYATQPRPE</sequence>
<feature type="region of interest" description="Disordered" evidence="1">
    <location>
        <begin position="50"/>
        <end position="76"/>
    </location>
</feature>
<name>A0A0A8ZQT4_ARUDO</name>
<feature type="compositionally biased region" description="Polar residues" evidence="1">
    <location>
        <begin position="56"/>
        <end position="70"/>
    </location>
</feature>
<accession>A0A0A8ZQT4</accession>
<proteinExistence type="predicted"/>
<organism evidence="2">
    <name type="scientific">Arundo donax</name>
    <name type="common">Giant reed</name>
    <name type="synonym">Donax arundinaceus</name>
    <dbReference type="NCBI Taxonomy" id="35708"/>
    <lineage>
        <taxon>Eukaryota</taxon>
        <taxon>Viridiplantae</taxon>
        <taxon>Streptophyta</taxon>
        <taxon>Embryophyta</taxon>
        <taxon>Tracheophyta</taxon>
        <taxon>Spermatophyta</taxon>
        <taxon>Magnoliopsida</taxon>
        <taxon>Liliopsida</taxon>
        <taxon>Poales</taxon>
        <taxon>Poaceae</taxon>
        <taxon>PACMAD clade</taxon>
        <taxon>Arundinoideae</taxon>
        <taxon>Arundineae</taxon>
        <taxon>Arundo</taxon>
    </lineage>
</organism>
<dbReference type="EMBL" id="GBRH01256764">
    <property type="protein sequence ID" value="JAD41131.1"/>
    <property type="molecule type" value="Transcribed_RNA"/>
</dbReference>
<reference evidence="2" key="1">
    <citation type="submission" date="2014-09" db="EMBL/GenBank/DDBJ databases">
        <authorList>
            <person name="Magalhaes I.L.F."/>
            <person name="Oliveira U."/>
            <person name="Santos F.R."/>
            <person name="Vidigal T.H.D.A."/>
            <person name="Brescovit A.D."/>
            <person name="Santos A.J."/>
        </authorList>
    </citation>
    <scope>NUCLEOTIDE SEQUENCE</scope>
    <source>
        <tissue evidence="2">Shoot tissue taken approximately 20 cm above the soil surface</tissue>
    </source>
</reference>
<dbReference type="AlphaFoldDB" id="A0A0A8ZQT4"/>
<evidence type="ECO:0000313" key="2">
    <source>
        <dbReference type="EMBL" id="JAD41131.1"/>
    </source>
</evidence>
<reference evidence="2" key="2">
    <citation type="journal article" date="2015" name="Data Brief">
        <title>Shoot transcriptome of the giant reed, Arundo donax.</title>
        <authorList>
            <person name="Barrero R.A."/>
            <person name="Guerrero F.D."/>
            <person name="Moolhuijzen P."/>
            <person name="Goolsby J.A."/>
            <person name="Tidwell J."/>
            <person name="Bellgard S.E."/>
            <person name="Bellgard M.I."/>
        </authorList>
    </citation>
    <scope>NUCLEOTIDE SEQUENCE</scope>
    <source>
        <tissue evidence="2">Shoot tissue taken approximately 20 cm above the soil surface</tissue>
    </source>
</reference>